<dbReference type="EMBL" id="CP069102">
    <property type="protein sequence ID" value="QSS49022.1"/>
    <property type="molecule type" value="Genomic_DNA"/>
</dbReference>
<sequence length="149" mass="16789">MSFRKVGSPLSSSVKRNNTSIFRVRKHFRGRKTMGQHSKYPLHSPYSQSSSSVVIVSWQRLRAFDNSICSKRVLLRHCILRAKVAKFGQHERSLGSRELHSEGTRIASLLRDVWRSMLGGSLAAGEQRRPVRGKQPLSTFSDSMAGSCM</sequence>
<accession>A0A8A1LAC7</accession>
<evidence type="ECO:0000256" key="1">
    <source>
        <dbReference type="SAM" id="MobiDB-lite"/>
    </source>
</evidence>
<evidence type="ECO:0000313" key="2">
    <source>
        <dbReference type="EMBL" id="QSS49022.1"/>
    </source>
</evidence>
<proteinExistence type="predicted"/>
<feature type="region of interest" description="Disordered" evidence="1">
    <location>
        <begin position="125"/>
        <end position="149"/>
    </location>
</feature>
<protein>
    <submittedName>
        <fullName evidence="2">Uncharacterized protein</fullName>
    </submittedName>
</protein>
<feature type="compositionally biased region" description="Polar residues" evidence="1">
    <location>
        <begin position="136"/>
        <end position="149"/>
    </location>
</feature>
<dbReference type="VEuPathDB" id="FungiDB:I7I53_09265"/>
<gene>
    <name evidence="2" type="ORF">I7I53_09265</name>
</gene>
<dbReference type="Proteomes" id="UP000663419">
    <property type="component" value="Chromosome 1"/>
</dbReference>
<organism evidence="2 3">
    <name type="scientific">Ajellomyces capsulatus (strain H88)</name>
    <name type="common">Darling's disease fungus</name>
    <name type="synonym">Histoplasma capsulatum</name>
    <dbReference type="NCBI Taxonomy" id="544711"/>
    <lineage>
        <taxon>Eukaryota</taxon>
        <taxon>Fungi</taxon>
        <taxon>Dikarya</taxon>
        <taxon>Ascomycota</taxon>
        <taxon>Pezizomycotina</taxon>
        <taxon>Eurotiomycetes</taxon>
        <taxon>Eurotiomycetidae</taxon>
        <taxon>Onygenales</taxon>
        <taxon>Ajellomycetaceae</taxon>
        <taxon>Histoplasma</taxon>
    </lineage>
</organism>
<reference evidence="2" key="1">
    <citation type="submission" date="2021-01" db="EMBL/GenBank/DDBJ databases">
        <title>Chromosome-level genome assembly of a human fungal pathogen reveals clustering of transcriptionally co-regulated genes.</title>
        <authorList>
            <person name="Voorhies M."/>
            <person name="Cohen S."/>
            <person name="Shea T.P."/>
            <person name="Petrus S."/>
            <person name="Munoz J.F."/>
            <person name="Poplawski S."/>
            <person name="Goldman W.E."/>
            <person name="Michael T."/>
            <person name="Cuomo C.A."/>
            <person name="Sil A."/>
            <person name="Beyhan S."/>
        </authorList>
    </citation>
    <scope>NUCLEOTIDE SEQUENCE</scope>
    <source>
        <strain evidence="2">H88</strain>
    </source>
</reference>
<dbReference type="AlphaFoldDB" id="A0A8A1LAC7"/>
<evidence type="ECO:0000313" key="3">
    <source>
        <dbReference type="Proteomes" id="UP000663419"/>
    </source>
</evidence>
<name>A0A8A1LAC7_AJEC8</name>